<dbReference type="Pfam" id="PF15588">
    <property type="entry name" value="Imm10"/>
    <property type="match status" value="1"/>
</dbReference>
<reference evidence="1 2" key="1">
    <citation type="submission" date="2020-03" db="EMBL/GenBank/DDBJ databases">
        <title>The role of nitrogen metabolism on polyethylene biodegradation.</title>
        <authorList>
            <person name="Peixoto J."/>
            <person name="Vizzotto C.S."/>
            <person name="Ramos A."/>
            <person name="Alves G."/>
            <person name="Steindorff A."/>
            <person name="Kruger R."/>
        </authorList>
    </citation>
    <scope>NUCLEOTIDE SEQUENCE [LARGE SCALE GENOMIC DNA]</scope>
    <source>
        <strain evidence="1 2">PE63</strain>
    </source>
</reference>
<name>A0ABS5LNN2_9BURK</name>
<dbReference type="EMBL" id="JAANES010000001">
    <property type="protein sequence ID" value="MBS3018109.1"/>
    <property type="molecule type" value="Genomic_DNA"/>
</dbReference>
<dbReference type="RefSeq" id="WP_211456065.1">
    <property type="nucleotide sequence ID" value="NZ_JAANES010000001.1"/>
</dbReference>
<comment type="caution">
    <text evidence="1">The sequence shown here is derived from an EMBL/GenBank/DDBJ whole genome shotgun (WGS) entry which is preliminary data.</text>
</comment>
<dbReference type="InterPro" id="IPR028962">
    <property type="entry name" value="Imm10"/>
</dbReference>
<sequence>MNQRFFTATCVVTEDPEGMCHLVGFADKKHDTEQYLMLQRSFEEDEDEQDEALGMDTYHVEWGGQQSSCYGGIGRFVLKRSGAEVIFEGEAAKRMNGLEHLSIVFDLPTSEHEALKAALTDIFAGENCFEVADE</sequence>
<evidence type="ECO:0000313" key="1">
    <source>
        <dbReference type="EMBL" id="MBS3018109.1"/>
    </source>
</evidence>
<gene>
    <name evidence="1" type="ORF">DJFAAGMI_00840</name>
</gene>
<protein>
    <submittedName>
        <fullName evidence="1">Uncharacterized protein</fullName>
    </submittedName>
</protein>
<proteinExistence type="predicted"/>
<organism evidence="1 2">
    <name type="scientific">Comamonas brasiliensis</name>
    <dbReference type="NCBI Taxonomy" id="1812482"/>
    <lineage>
        <taxon>Bacteria</taxon>
        <taxon>Pseudomonadati</taxon>
        <taxon>Pseudomonadota</taxon>
        <taxon>Betaproteobacteria</taxon>
        <taxon>Burkholderiales</taxon>
        <taxon>Comamonadaceae</taxon>
        <taxon>Comamonas</taxon>
    </lineage>
</organism>
<dbReference type="Proteomes" id="UP001647436">
    <property type="component" value="Unassembled WGS sequence"/>
</dbReference>
<keyword evidence="2" id="KW-1185">Reference proteome</keyword>
<accession>A0ABS5LNN2</accession>
<evidence type="ECO:0000313" key="2">
    <source>
        <dbReference type="Proteomes" id="UP001647436"/>
    </source>
</evidence>